<name>A0A9E2KCD0_9FIRM</name>
<dbReference type="Pfam" id="PF00722">
    <property type="entry name" value="Glyco_hydro_16"/>
    <property type="match status" value="1"/>
</dbReference>
<dbReference type="Proteomes" id="UP000824229">
    <property type="component" value="Unassembled WGS sequence"/>
</dbReference>
<dbReference type="PANTHER" id="PTHR31062">
    <property type="entry name" value="XYLOGLUCAN ENDOTRANSGLUCOSYLASE/HYDROLASE PROTEIN 8-RELATED"/>
    <property type="match status" value="1"/>
</dbReference>
<evidence type="ECO:0000256" key="6">
    <source>
        <dbReference type="ARBA" id="ARBA00023295"/>
    </source>
</evidence>
<evidence type="ECO:0000313" key="13">
    <source>
        <dbReference type="Proteomes" id="UP000824229"/>
    </source>
</evidence>
<evidence type="ECO:0000256" key="4">
    <source>
        <dbReference type="ARBA" id="ARBA00014569"/>
    </source>
</evidence>
<evidence type="ECO:0000256" key="10">
    <source>
        <dbReference type="PIRSR" id="PIRSR608264-1"/>
    </source>
</evidence>
<dbReference type="Gene3D" id="2.60.120.200">
    <property type="match status" value="1"/>
</dbReference>
<keyword evidence="6" id="KW-0326">Glycosidase</keyword>
<protein>
    <recommendedName>
        <fullName evidence="4">Beta-glucanase</fullName>
        <ecNumber evidence="3">3.2.1.73</ecNumber>
    </recommendedName>
    <alternativeName>
        <fullName evidence="9">1,3-1,4-beta-D-glucan 4-glucanohydrolase</fullName>
    </alternativeName>
    <alternativeName>
        <fullName evidence="8">Endo-beta-1,3-1,4 glucanase</fullName>
    </alternativeName>
    <alternativeName>
        <fullName evidence="7">Lichenase</fullName>
    </alternativeName>
</protein>
<reference evidence="12" key="2">
    <citation type="submission" date="2021-04" db="EMBL/GenBank/DDBJ databases">
        <authorList>
            <person name="Gilroy R."/>
        </authorList>
    </citation>
    <scope>NUCLEOTIDE SEQUENCE</scope>
    <source>
        <strain evidence="12">B5-657</strain>
    </source>
</reference>
<evidence type="ECO:0000256" key="7">
    <source>
        <dbReference type="ARBA" id="ARBA00029722"/>
    </source>
</evidence>
<evidence type="ECO:0000256" key="5">
    <source>
        <dbReference type="ARBA" id="ARBA00022801"/>
    </source>
</evidence>
<dbReference type="PROSITE" id="PS01034">
    <property type="entry name" value="GH16_1"/>
    <property type="match status" value="1"/>
</dbReference>
<dbReference type="PROSITE" id="PS51257">
    <property type="entry name" value="PROKAR_LIPOPROTEIN"/>
    <property type="match status" value="1"/>
</dbReference>
<gene>
    <name evidence="12" type="ORF">H9872_07085</name>
</gene>
<evidence type="ECO:0000256" key="3">
    <source>
        <dbReference type="ARBA" id="ARBA00012690"/>
    </source>
</evidence>
<dbReference type="AlphaFoldDB" id="A0A9E2KCD0"/>
<dbReference type="EC" id="3.2.1.73" evidence="3"/>
<evidence type="ECO:0000256" key="9">
    <source>
        <dbReference type="ARBA" id="ARBA00031665"/>
    </source>
</evidence>
<evidence type="ECO:0000256" key="8">
    <source>
        <dbReference type="ARBA" id="ARBA00029771"/>
    </source>
</evidence>
<dbReference type="InterPro" id="IPR008264">
    <property type="entry name" value="Beta_glucanase"/>
</dbReference>
<comment type="caution">
    <text evidence="12">The sequence shown here is derived from an EMBL/GenBank/DDBJ whole genome shotgun (WGS) entry which is preliminary data.</text>
</comment>
<dbReference type="EMBL" id="JAHLFQ010000161">
    <property type="protein sequence ID" value="MBU3804503.1"/>
    <property type="molecule type" value="Genomic_DNA"/>
</dbReference>
<dbReference type="InterPro" id="IPR013320">
    <property type="entry name" value="ConA-like_dom_sf"/>
</dbReference>
<sequence length="257" mass="29851">MKKSLLMALSVGLVLCGCNNENKNHVEEQIIQKGMRDLKGKIKLELEFEQAENEWMQKADGYSNGSMFNCTWRGNNITFEDSKMQLKIDKEEGEAKPPWSGAEYRSRQMYHYGMYEVRMKPIKNEGVVSSFFTYTGPSDQNPWDEIDIEFLGKDTTKVQFNYFTDGVGQHEYIYDLGFDAAQEFHEYGFEWLKDSITWYVDGVEVYKVTENIPKTPGKVMMNTWPGIGVDSWLGRFDGTVPLIAEYDWMRVTAYDQK</sequence>
<dbReference type="PROSITE" id="PS51762">
    <property type="entry name" value="GH16_2"/>
    <property type="match status" value="1"/>
</dbReference>
<feature type="domain" description="GH16" evidence="11">
    <location>
        <begin position="46"/>
        <end position="257"/>
    </location>
</feature>
<organism evidence="12 13">
    <name type="scientific">Candidatus Cellulosilyticum pullistercoris</name>
    <dbReference type="NCBI Taxonomy" id="2838521"/>
    <lineage>
        <taxon>Bacteria</taxon>
        <taxon>Bacillati</taxon>
        <taxon>Bacillota</taxon>
        <taxon>Clostridia</taxon>
        <taxon>Lachnospirales</taxon>
        <taxon>Cellulosilyticaceae</taxon>
        <taxon>Cellulosilyticum</taxon>
    </lineage>
</organism>
<comment type="similarity">
    <text evidence="2">Belongs to the glycosyl hydrolase 16 family.</text>
</comment>
<dbReference type="CDD" id="cd02175">
    <property type="entry name" value="GH16_lichenase"/>
    <property type="match status" value="1"/>
</dbReference>
<evidence type="ECO:0000313" key="12">
    <source>
        <dbReference type="EMBL" id="MBU3804503.1"/>
    </source>
</evidence>
<dbReference type="NCBIfam" id="NF047856">
    <property type="entry name" value="BGlucanaseBglS"/>
    <property type="match status" value="1"/>
</dbReference>
<evidence type="ECO:0000256" key="1">
    <source>
        <dbReference type="ARBA" id="ARBA00000481"/>
    </source>
</evidence>
<proteinExistence type="inferred from homology"/>
<dbReference type="PRINTS" id="PR00737">
    <property type="entry name" value="GLHYDRLASE16"/>
</dbReference>
<comment type="catalytic activity">
    <reaction evidence="1">
        <text>Hydrolysis of (1-&gt;4)-beta-D-glucosidic linkages in beta-D-glucans containing (1-&gt;3)- and (1-&gt;4)-bonds.</text>
        <dbReference type="EC" id="3.2.1.73"/>
    </reaction>
</comment>
<dbReference type="InterPro" id="IPR008263">
    <property type="entry name" value="GH16_AS"/>
</dbReference>
<accession>A0A9E2KCD0</accession>
<dbReference type="GO" id="GO:0042972">
    <property type="term" value="F:licheninase activity"/>
    <property type="evidence" value="ECO:0007669"/>
    <property type="project" value="UniProtKB-EC"/>
</dbReference>
<dbReference type="GO" id="GO:0005975">
    <property type="term" value="P:carbohydrate metabolic process"/>
    <property type="evidence" value="ECO:0007669"/>
    <property type="project" value="InterPro"/>
</dbReference>
<reference evidence="12" key="1">
    <citation type="journal article" date="2021" name="PeerJ">
        <title>Extensive microbial diversity within the chicken gut microbiome revealed by metagenomics and culture.</title>
        <authorList>
            <person name="Gilroy R."/>
            <person name="Ravi A."/>
            <person name="Getino M."/>
            <person name="Pursley I."/>
            <person name="Horton D.L."/>
            <person name="Alikhan N.F."/>
            <person name="Baker D."/>
            <person name="Gharbi K."/>
            <person name="Hall N."/>
            <person name="Watson M."/>
            <person name="Adriaenssens E.M."/>
            <person name="Foster-Nyarko E."/>
            <person name="Jarju S."/>
            <person name="Secka A."/>
            <person name="Antonio M."/>
            <person name="Oren A."/>
            <person name="Chaudhuri R.R."/>
            <person name="La Ragione R."/>
            <person name="Hildebrand F."/>
            <person name="Pallen M.J."/>
        </authorList>
    </citation>
    <scope>NUCLEOTIDE SEQUENCE</scope>
    <source>
        <strain evidence="12">B5-657</strain>
    </source>
</reference>
<dbReference type="InterPro" id="IPR000757">
    <property type="entry name" value="Beta-glucanase-like"/>
</dbReference>
<dbReference type="InterPro" id="IPR044791">
    <property type="entry name" value="Beta-glucanase/XTH"/>
</dbReference>
<evidence type="ECO:0000256" key="2">
    <source>
        <dbReference type="ARBA" id="ARBA00006865"/>
    </source>
</evidence>
<feature type="active site" description="Proton donor" evidence="10">
    <location>
        <position position="149"/>
    </location>
</feature>
<feature type="active site" description="Nucleophile" evidence="10">
    <location>
        <position position="145"/>
    </location>
</feature>
<evidence type="ECO:0000259" key="11">
    <source>
        <dbReference type="PROSITE" id="PS51762"/>
    </source>
</evidence>
<keyword evidence="5 12" id="KW-0378">Hydrolase</keyword>
<dbReference type="SUPFAM" id="SSF49899">
    <property type="entry name" value="Concanavalin A-like lectins/glucanases"/>
    <property type="match status" value="1"/>
</dbReference>